<organism evidence="2 3">
    <name type="scientific">Aliarcobacter cibarius</name>
    <dbReference type="NCBI Taxonomy" id="255507"/>
    <lineage>
        <taxon>Bacteria</taxon>
        <taxon>Pseudomonadati</taxon>
        <taxon>Campylobacterota</taxon>
        <taxon>Epsilonproteobacteria</taxon>
        <taxon>Campylobacterales</taxon>
        <taxon>Arcobacteraceae</taxon>
        <taxon>Aliarcobacter</taxon>
    </lineage>
</organism>
<proteinExistence type="predicted"/>
<keyword evidence="3" id="KW-1185">Reference proteome</keyword>
<comment type="caution">
    <text evidence="2">The sequence shown here is derived from an EMBL/GenBank/DDBJ whole genome shotgun (WGS) entry which is preliminary data.</text>
</comment>
<dbReference type="Proteomes" id="UP000305417">
    <property type="component" value="Unassembled WGS sequence"/>
</dbReference>
<feature type="domain" description="Metallo-beta-lactamase" evidence="1">
    <location>
        <begin position="35"/>
        <end position="220"/>
    </location>
</feature>
<dbReference type="SUPFAM" id="SSF56281">
    <property type="entry name" value="Metallo-hydrolase/oxidoreductase"/>
    <property type="match status" value="1"/>
</dbReference>
<reference evidence="2 3" key="1">
    <citation type="submission" date="2019-05" db="EMBL/GenBank/DDBJ databases">
        <title>Arcobacter cibarius and Arcobacter thereius providing challenges in identification an antibiotic susceptibility and Quinolone resistance.</title>
        <authorList>
            <person name="Busch A."/>
            <person name="Hanel I."/>
            <person name="Hotzel H."/>
            <person name="Tomaso H."/>
        </authorList>
    </citation>
    <scope>NUCLEOTIDE SEQUENCE [LARGE SCALE GENOMIC DNA]</scope>
    <source>
        <strain evidence="2 3">16CS0831-2</strain>
    </source>
</reference>
<dbReference type="Gene3D" id="3.60.15.10">
    <property type="entry name" value="Ribonuclease Z/Hydroxyacylglutathione hydrolase-like"/>
    <property type="match status" value="1"/>
</dbReference>
<sequence length="238" mass="27121">MEIKFLGTADSGGIPVHNCLCSICEDYRVKNRQNLATCAYIESDNKEIILLDAGVENISFIFGKKTIKAVMMTHFHPDHALGLLRLRYSKDSIDCYHPKDKNGFSDLFKHKKAIIYHENVPFEKIIINEIEFTPIPLKHSKNTTGYLIESKNKTIAYLTDCAGLYNSSIDFLKSKNIDECYIDAGLSPNLSKGNHLHFEEATKILDEIGAKKSFLIHTSHTILEHIKLNNIKLKYKYL</sequence>
<protein>
    <submittedName>
        <fullName evidence="2">MBL fold metallo-hydrolase</fullName>
    </submittedName>
</protein>
<evidence type="ECO:0000313" key="3">
    <source>
        <dbReference type="Proteomes" id="UP000305417"/>
    </source>
</evidence>
<dbReference type="Pfam" id="PF12706">
    <property type="entry name" value="Lactamase_B_2"/>
    <property type="match status" value="1"/>
</dbReference>
<evidence type="ECO:0000259" key="1">
    <source>
        <dbReference type="SMART" id="SM00849"/>
    </source>
</evidence>
<evidence type="ECO:0000313" key="2">
    <source>
        <dbReference type="EMBL" id="TLS97599.1"/>
    </source>
</evidence>
<dbReference type="SMART" id="SM00849">
    <property type="entry name" value="Lactamase_B"/>
    <property type="match status" value="1"/>
</dbReference>
<dbReference type="PANTHER" id="PTHR42663:SF6">
    <property type="entry name" value="HYDROLASE C777.06C-RELATED"/>
    <property type="match status" value="1"/>
</dbReference>
<accession>A0ABY2V315</accession>
<gene>
    <name evidence="2" type="ORF">FE247_08290</name>
</gene>
<dbReference type="PANTHER" id="PTHR42663">
    <property type="entry name" value="HYDROLASE C777.06C-RELATED-RELATED"/>
    <property type="match status" value="1"/>
</dbReference>
<dbReference type="InterPro" id="IPR036866">
    <property type="entry name" value="RibonucZ/Hydroxyglut_hydro"/>
</dbReference>
<name>A0ABY2V315_9BACT</name>
<dbReference type="InterPro" id="IPR001279">
    <property type="entry name" value="Metallo-B-lactamas"/>
</dbReference>
<dbReference type="EMBL" id="VBUC01000020">
    <property type="protein sequence ID" value="TLS97599.1"/>
    <property type="molecule type" value="Genomic_DNA"/>
</dbReference>
<dbReference type="RefSeq" id="WP_138108961.1">
    <property type="nucleotide sequence ID" value="NZ_VBUC01000020.1"/>
</dbReference>